<protein>
    <recommendedName>
        <fullName evidence="5">REJ domain-containing protein</fullName>
    </recommendedName>
</protein>
<dbReference type="AlphaFoldDB" id="A0AAV9GH57"/>
<name>A0AAV9GH57_9PEZI</name>
<evidence type="ECO:0008006" key="5">
    <source>
        <dbReference type="Google" id="ProtNLM"/>
    </source>
</evidence>
<evidence type="ECO:0000313" key="3">
    <source>
        <dbReference type="EMBL" id="KAK4447407.1"/>
    </source>
</evidence>
<dbReference type="Proteomes" id="UP001321760">
    <property type="component" value="Unassembled WGS sequence"/>
</dbReference>
<comment type="caution">
    <text evidence="3">The sequence shown here is derived from an EMBL/GenBank/DDBJ whole genome shotgun (WGS) entry which is preliminary data.</text>
</comment>
<feature type="chain" id="PRO_5043810111" description="REJ domain-containing protein" evidence="2">
    <location>
        <begin position="23"/>
        <end position="382"/>
    </location>
</feature>
<keyword evidence="2" id="KW-0732">Signal</keyword>
<organism evidence="3 4">
    <name type="scientific">Podospora aff. communis PSN243</name>
    <dbReference type="NCBI Taxonomy" id="3040156"/>
    <lineage>
        <taxon>Eukaryota</taxon>
        <taxon>Fungi</taxon>
        <taxon>Dikarya</taxon>
        <taxon>Ascomycota</taxon>
        <taxon>Pezizomycotina</taxon>
        <taxon>Sordariomycetes</taxon>
        <taxon>Sordariomycetidae</taxon>
        <taxon>Sordariales</taxon>
        <taxon>Podosporaceae</taxon>
        <taxon>Podospora</taxon>
    </lineage>
</organism>
<evidence type="ECO:0000313" key="4">
    <source>
        <dbReference type="Proteomes" id="UP001321760"/>
    </source>
</evidence>
<dbReference type="EMBL" id="MU865950">
    <property type="protein sequence ID" value="KAK4447407.1"/>
    <property type="molecule type" value="Genomic_DNA"/>
</dbReference>
<feature type="signal peptide" evidence="2">
    <location>
        <begin position="1"/>
        <end position="22"/>
    </location>
</feature>
<sequence>MHLFKKYCGLLAAMALHGASQATPADTEALTTSITTTSGAEMPSDPTQATETPPFPESGLTPHPIDGMSSTTTTTSFSSSSSSPSSSPSSTSTSSTSSSSSSESSSTTSSTSSTTSTSSPERITITVTPSDATTTSTSSTSVAPSTVTLITTDKSTVTQTVISTPSTTTSTSTSTDYTSTFTLTVTPSVTATIKTTITQTPSNTTSLPVTTSSVPLNPPPTDPDNAFDDSRWCPWCSRALNLTNATSSYERTCHFFMQQPQPDGSKRATGVVMPYAVLGWDLARPLGMGMLRPDESAEFSIADESVVQWSGNRVETWMMGGRVVPPTLAFNDQVYKSSDPRWKTYYDTVSGAQEIVVVHHLDFDCGGDLPCALGGPCGWGDL</sequence>
<proteinExistence type="predicted"/>
<feature type="compositionally biased region" description="Low complexity" evidence="1">
    <location>
        <begin position="69"/>
        <end position="144"/>
    </location>
</feature>
<gene>
    <name evidence="3" type="ORF">QBC34DRAFT_467555</name>
</gene>
<keyword evidence="4" id="KW-1185">Reference proteome</keyword>
<reference evidence="3" key="1">
    <citation type="journal article" date="2023" name="Mol. Phylogenet. Evol.">
        <title>Genome-scale phylogeny and comparative genomics of the fungal order Sordariales.</title>
        <authorList>
            <person name="Hensen N."/>
            <person name="Bonometti L."/>
            <person name="Westerberg I."/>
            <person name="Brannstrom I.O."/>
            <person name="Guillou S."/>
            <person name="Cros-Aarteil S."/>
            <person name="Calhoun S."/>
            <person name="Haridas S."/>
            <person name="Kuo A."/>
            <person name="Mondo S."/>
            <person name="Pangilinan J."/>
            <person name="Riley R."/>
            <person name="LaButti K."/>
            <person name="Andreopoulos B."/>
            <person name="Lipzen A."/>
            <person name="Chen C."/>
            <person name="Yan M."/>
            <person name="Daum C."/>
            <person name="Ng V."/>
            <person name="Clum A."/>
            <person name="Steindorff A."/>
            <person name="Ohm R.A."/>
            <person name="Martin F."/>
            <person name="Silar P."/>
            <person name="Natvig D.O."/>
            <person name="Lalanne C."/>
            <person name="Gautier V."/>
            <person name="Ament-Velasquez S.L."/>
            <person name="Kruys A."/>
            <person name="Hutchinson M.I."/>
            <person name="Powell A.J."/>
            <person name="Barry K."/>
            <person name="Miller A.N."/>
            <person name="Grigoriev I.V."/>
            <person name="Debuchy R."/>
            <person name="Gladieux P."/>
            <person name="Hiltunen Thoren M."/>
            <person name="Johannesson H."/>
        </authorList>
    </citation>
    <scope>NUCLEOTIDE SEQUENCE</scope>
    <source>
        <strain evidence="3">PSN243</strain>
    </source>
</reference>
<evidence type="ECO:0000256" key="1">
    <source>
        <dbReference type="SAM" id="MobiDB-lite"/>
    </source>
</evidence>
<evidence type="ECO:0000256" key="2">
    <source>
        <dbReference type="SAM" id="SignalP"/>
    </source>
</evidence>
<feature type="region of interest" description="Disordered" evidence="1">
    <location>
        <begin position="37"/>
        <end position="144"/>
    </location>
</feature>
<reference evidence="3" key="2">
    <citation type="submission" date="2023-05" db="EMBL/GenBank/DDBJ databases">
        <authorList>
            <consortium name="Lawrence Berkeley National Laboratory"/>
            <person name="Steindorff A."/>
            <person name="Hensen N."/>
            <person name="Bonometti L."/>
            <person name="Westerberg I."/>
            <person name="Brannstrom I.O."/>
            <person name="Guillou S."/>
            <person name="Cros-Aarteil S."/>
            <person name="Calhoun S."/>
            <person name="Haridas S."/>
            <person name="Kuo A."/>
            <person name="Mondo S."/>
            <person name="Pangilinan J."/>
            <person name="Riley R."/>
            <person name="Labutti K."/>
            <person name="Andreopoulos B."/>
            <person name="Lipzen A."/>
            <person name="Chen C."/>
            <person name="Yanf M."/>
            <person name="Daum C."/>
            <person name="Ng V."/>
            <person name="Clum A."/>
            <person name="Ohm R."/>
            <person name="Martin F."/>
            <person name="Silar P."/>
            <person name="Natvig D."/>
            <person name="Lalanne C."/>
            <person name="Gautier V."/>
            <person name="Ament-Velasquez S.L."/>
            <person name="Kruys A."/>
            <person name="Hutchinson M.I."/>
            <person name="Powell A.J."/>
            <person name="Barry K."/>
            <person name="Miller A.N."/>
            <person name="Grigoriev I.V."/>
            <person name="Debuchy R."/>
            <person name="Gladieux P."/>
            <person name="Thoren M.H."/>
            <person name="Johannesson H."/>
        </authorList>
    </citation>
    <scope>NUCLEOTIDE SEQUENCE</scope>
    <source>
        <strain evidence="3">PSN243</strain>
    </source>
</reference>
<accession>A0AAV9GH57</accession>